<reference evidence="2" key="2">
    <citation type="submission" date="2022-10" db="EMBL/GenBank/DDBJ databases">
        <authorList>
            <person name="Trinh H.N."/>
        </authorList>
    </citation>
    <scope>NUCLEOTIDE SEQUENCE</scope>
    <source>
        <strain evidence="2">RN2-1</strain>
    </source>
</reference>
<dbReference type="InterPro" id="IPR000600">
    <property type="entry name" value="ROK"/>
</dbReference>
<protein>
    <submittedName>
        <fullName evidence="2">ROK family protein</fullName>
    </submittedName>
</protein>
<proteinExistence type="inferred from homology"/>
<dbReference type="PANTHER" id="PTHR18964:SF149">
    <property type="entry name" value="BIFUNCTIONAL UDP-N-ACETYLGLUCOSAMINE 2-EPIMERASE_N-ACETYLMANNOSAMINE KINASE"/>
    <property type="match status" value="1"/>
</dbReference>
<dbReference type="EMBL" id="JAPDNT010000006">
    <property type="protein sequence ID" value="MCW3475005.1"/>
    <property type="molecule type" value="Genomic_DNA"/>
</dbReference>
<dbReference type="AlphaFoldDB" id="A0AA41YLQ3"/>
<dbReference type="Pfam" id="PF00480">
    <property type="entry name" value="ROK"/>
    <property type="match status" value="1"/>
</dbReference>
<evidence type="ECO:0000313" key="3">
    <source>
        <dbReference type="Proteomes" id="UP001165679"/>
    </source>
</evidence>
<accession>A0AA41YLQ3</accession>
<sequence length="401" mass="41150">MPTAAQSVAPFDATGAVVRAVLAAGPLTIDEMSRRIGLPARSASDTVRLLERDGWLATRGARESGGAAVFDLRADAAFVLGLDLGGTKLHAAVADLRGRVVAEGVEPTDQRGGQHVVEQIGRLADVLARRGDVPDGRIRIGAMGSPGVVDPRSGGIAIAPNIPGLDEIDVGAALKGRLGFAVAIENDVNLAAVGEAWRGARGGAANFAFIAVGTGIGMGIVADGELLHGARGAAGEIAYLPLGADPFDRRNLRLGTLETAIGSRAIVARYEALGGAPGKTVRQIFDVIGTDQAACVALDDVARILATAILAVHSVLDPERVVLGGSIGSRPELSAMVERHLAACMSRPVRVEISVLGSRATLTGAIGSALDSFYRSVFAIPWLRLSSSGESRTMSADGAAR</sequence>
<dbReference type="SUPFAM" id="SSF46785">
    <property type="entry name" value="Winged helix' DNA-binding domain"/>
    <property type="match status" value="1"/>
</dbReference>
<reference evidence="2" key="1">
    <citation type="submission" date="2022-09" db="EMBL/GenBank/DDBJ databases">
        <title>Rhodovastum sp. nov. RN2-1 isolated from soil in Seongnam, South Korea.</title>
        <authorList>
            <person name="Le N.T."/>
        </authorList>
    </citation>
    <scope>NUCLEOTIDE SEQUENCE</scope>
    <source>
        <strain evidence="2">RN2-1</strain>
    </source>
</reference>
<name>A0AA41YLQ3_9PROT</name>
<dbReference type="InterPro" id="IPR043129">
    <property type="entry name" value="ATPase_NBD"/>
</dbReference>
<keyword evidence="3" id="KW-1185">Reference proteome</keyword>
<dbReference type="Proteomes" id="UP001165679">
    <property type="component" value="Unassembled WGS sequence"/>
</dbReference>
<organism evidence="2 3">
    <name type="scientific">Limobrevibacterium gyesilva</name>
    <dbReference type="NCBI Taxonomy" id="2991712"/>
    <lineage>
        <taxon>Bacteria</taxon>
        <taxon>Pseudomonadati</taxon>
        <taxon>Pseudomonadota</taxon>
        <taxon>Alphaproteobacteria</taxon>
        <taxon>Acetobacterales</taxon>
        <taxon>Acetobacteraceae</taxon>
        <taxon>Limobrevibacterium</taxon>
    </lineage>
</organism>
<gene>
    <name evidence="2" type="ORF">OL599_10515</name>
</gene>
<comment type="similarity">
    <text evidence="1">Belongs to the ROK (NagC/XylR) family.</text>
</comment>
<dbReference type="PANTHER" id="PTHR18964">
    <property type="entry name" value="ROK (REPRESSOR, ORF, KINASE) FAMILY"/>
    <property type="match status" value="1"/>
</dbReference>
<dbReference type="InterPro" id="IPR036390">
    <property type="entry name" value="WH_DNA-bd_sf"/>
</dbReference>
<dbReference type="SUPFAM" id="SSF53067">
    <property type="entry name" value="Actin-like ATPase domain"/>
    <property type="match status" value="1"/>
</dbReference>
<evidence type="ECO:0000313" key="2">
    <source>
        <dbReference type="EMBL" id="MCW3475005.1"/>
    </source>
</evidence>
<evidence type="ECO:0000256" key="1">
    <source>
        <dbReference type="ARBA" id="ARBA00006479"/>
    </source>
</evidence>
<dbReference type="Gene3D" id="3.30.420.40">
    <property type="match status" value="2"/>
</dbReference>
<comment type="caution">
    <text evidence="2">The sequence shown here is derived from an EMBL/GenBank/DDBJ whole genome shotgun (WGS) entry which is preliminary data.</text>
</comment>